<evidence type="ECO:0000313" key="3">
    <source>
        <dbReference type="Proteomes" id="UP000800035"/>
    </source>
</evidence>
<keyword evidence="3" id="KW-1185">Reference proteome</keyword>
<reference evidence="2" key="1">
    <citation type="journal article" date="2020" name="Stud. Mycol.">
        <title>101 Dothideomycetes genomes: a test case for predicting lifestyles and emergence of pathogens.</title>
        <authorList>
            <person name="Haridas S."/>
            <person name="Albert R."/>
            <person name="Binder M."/>
            <person name="Bloem J."/>
            <person name="Labutti K."/>
            <person name="Salamov A."/>
            <person name="Andreopoulos B."/>
            <person name="Baker S."/>
            <person name="Barry K."/>
            <person name="Bills G."/>
            <person name="Bluhm B."/>
            <person name="Cannon C."/>
            <person name="Castanera R."/>
            <person name="Culley D."/>
            <person name="Daum C."/>
            <person name="Ezra D."/>
            <person name="Gonzalez J."/>
            <person name="Henrissat B."/>
            <person name="Kuo A."/>
            <person name="Liang C."/>
            <person name="Lipzen A."/>
            <person name="Lutzoni F."/>
            <person name="Magnuson J."/>
            <person name="Mondo S."/>
            <person name="Nolan M."/>
            <person name="Ohm R."/>
            <person name="Pangilinan J."/>
            <person name="Park H.-J."/>
            <person name="Ramirez L."/>
            <person name="Alfaro M."/>
            <person name="Sun H."/>
            <person name="Tritt A."/>
            <person name="Yoshinaga Y."/>
            <person name="Zwiers L.-H."/>
            <person name="Turgeon B."/>
            <person name="Goodwin S."/>
            <person name="Spatafora J."/>
            <person name="Crous P."/>
            <person name="Grigoriev I."/>
        </authorList>
    </citation>
    <scope>NUCLEOTIDE SEQUENCE</scope>
    <source>
        <strain evidence="2">CBS 675.92</strain>
    </source>
</reference>
<feature type="compositionally biased region" description="Pro residues" evidence="1">
    <location>
        <begin position="170"/>
        <end position="181"/>
    </location>
</feature>
<feature type="compositionally biased region" description="Acidic residues" evidence="1">
    <location>
        <begin position="97"/>
        <end position="118"/>
    </location>
</feature>
<proteinExistence type="predicted"/>
<dbReference type="Proteomes" id="UP000800035">
    <property type="component" value="Unassembled WGS sequence"/>
</dbReference>
<sequence length="200" mass="22069">MVDQYMGKNVTNIPLELTDKGTAKRISYGRNKPTILRFIRENAQDMPALLEGIDKMSKIKLAKRAVQVRTAVNRRNHGGSAAATVVGSASAMVVGEDSEEVSEEVLEEQDEAVEEIEGDMIVGQDEGVEEDEAIGDTREEDGSEENEEEGDKEENEESNLGEASSSASSPPRPRWPVPPPVDMNNPDRIWYTGRSKPVRR</sequence>
<evidence type="ECO:0000256" key="1">
    <source>
        <dbReference type="SAM" id="MobiDB-lite"/>
    </source>
</evidence>
<gene>
    <name evidence="2" type="ORF">CC80DRAFT_505203</name>
</gene>
<accession>A0A6A5TSI5</accession>
<dbReference type="AlphaFoldDB" id="A0A6A5TSI5"/>
<organism evidence="2 3">
    <name type="scientific">Byssothecium circinans</name>
    <dbReference type="NCBI Taxonomy" id="147558"/>
    <lineage>
        <taxon>Eukaryota</taxon>
        <taxon>Fungi</taxon>
        <taxon>Dikarya</taxon>
        <taxon>Ascomycota</taxon>
        <taxon>Pezizomycotina</taxon>
        <taxon>Dothideomycetes</taxon>
        <taxon>Pleosporomycetidae</taxon>
        <taxon>Pleosporales</taxon>
        <taxon>Massarineae</taxon>
        <taxon>Massarinaceae</taxon>
        <taxon>Byssothecium</taxon>
    </lineage>
</organism>
<evidence type="ECO:0000313" key="2">
    <source>
        <dbReference type="EMBL" id="KAF1955903.1"/>
    </source>
</evidence>
<feature type="compositionally biased region" description="Acidic residues" evidence="1">
    <location>
        <begin position="126"/>
        <end position="159"/>
    </location>
</feature>
<dbReference type="EMBL" id="ML976993">
    <property type="protein sequence ID" value="KAF1955903.1"/>
    <property type="molecule type" value="Genomic_DNA"/>
</dbReference>
<feature type="region of interest" description="Disordered" evidence="1">
    <location>
        <begin position="97"/>
        <end position="200"/>
    </location>
</feature>
<protein>
    <submittedName>
        <fullName evidence="2">Uncharacterized protein</fullName>
    </submittedName>
</protein>
<name>A0A6A5TSI5_9PLEO</name>